<dbReference type="EMBL" id="LAZR01003126">
    <property type="protein sequence ID" value="KKN21697.1"/>
    <property type="molecule type" value="Genomic_DNA"/>
</dbReference>
<name>A0A0F9PAY4_9ZZZZ</name>
<evidence type="ECO:0000313" key="3">
    <source>
        <dbReference type="EMBL" id="KKN21697.1"/>
    </source>
</evidence>
<proteinExistence type="predicted"/>
<dbReference type="PANTHER" id="PTHR46401">
    <property type="entry name" value="GLYCOSYLTRANSFERASE WBBK-RELATED"/>
    <property type="match status" value="1"/>
</dbReference>
<dbReference type="PANTHER" id="PTHR46401:SF2">
    <property type="entry name" value="GLYCOSYLTRANSFERASE WBBK-RELATED"/>
    <property type="match status" value="1"/>
</dbReference>
<organism evidence="3">
    <name type="scientific">marine sediment metagenome</name>
    <dbReference type="NCBI Taxonomy" id="412755"/>
    <lineage>
        <taxon>unclassified sequences</taxon>
        <taxon>metagenomes</taxon>
        <taxon>ecological metagenomes</taxon>
    </lineage>
</organism>
<feature type="domain" description="Glycosyl transferase family 1" evidence="2">
    <location>
        <begin position="142"/>
        <end position="300"/>
    </location>
</feature>
<dbReference type="CDD" id="cd03801">
    <property type="entry name" value="GT4_PimA-like"/>
    <property type="match status" value="1"/>
</dbReference>
<dbReference type="AlphaFoldDB" id="A0A0F9PAY4"/>
<comment type="caution">
    <text evidence="3">The sequence shown here is derived from an EMBL/GenBank/DDBJ whole genome shotgun (WGS) entry which is preliminary data.</text>
</comment>
<dbReference type="GO" id="GO:0016757">
    <property type="term" value="F:glycosyltransferase activity"/>
    <property type="evidence" value="ECO:0007669"/>
    <property type="project" value="InterPro"/>
</dbReference>
<keyword evidence="1" id="KW-0808">Transferase</keyword>
<dbReference type="Gene3D" id="3.40.50.2000">
    <property type="entry name" value="Glycogen Phosphorylase B"/>
    <property type="match status" value="2"/>
</dbReference>
<sequence length="322" mass="37693">MSRCRLRPPHLEKGQWRPLQSASRECRTYAGTAKDFSDKTRISLRELEEIELIDSYFQDVNIDYFIQWRKSKKYMPVLERESMELLELKHKTQLNVYEKASGIFVASDWIAENIKSYVSDPKKVYSVGLGHRYLPIKLTDEILEKRFKNPTILFVGLNPFMKGFKLMLKAYKIVQKIIPDSKFIFISDFKGLPPKELMELKKIKNIKLLNPIRAEILKDFYFNSTIFALPTKFDAWGKVFLEAMSFGLPVIGSNCCAMPEFIINNHNGYVVNHEPEEIAEKICSLLNSFENYKRYSKNALKISEKFRWDAVVKKILKIINLH</sequence>
<accession>A0A0F9PAY4</accession>
<dbReference type="InterPro" id="IPR001296">
    <property type="entry name" value="Glyco_trans_1"/>
</dbReference>
<evidence type="ECO:0000256" key="1">
    <source>
        <dbReference type="ARBA" id="ARBA00022679"/>
    </source>
</evidence>
<evidence type="ECO:0000259" key="2">
    <source>
        <dbReference type="Pfam" id="PF00534"/>
    </source>
</evidence>
<protein>
    <recommendedName>
        <fullName evidence="2">Glycosyl transferase family 1 domain-containing protein</fullName>
    </recommendedName>
</protein>
<dbReference type="SUPFAM" id="SSF53756">
    <property type="entry name" value="UDP-Glycosyltransferase/glycogen phosphorylase"/>
    <property type="match status" value="1"/>
</dbReference>
<dbReference type="GO" id="GO:0009103">
    <property type="term" value="P:lipopolysaccharide biosynthetic process"/>
    <property type="evidence" value="ECO:0007669"/>
    <property type="project" value="TreeGrafter"/>
</dbReference>
<dbReference type="Pfam" id="PF00534">
    <property type="entry name" value="Glycos_transf_1"/>
    <property type="match status" value="1"/>
</dbReference>
<gene>
    <name evidence="3" type="ORF">LCGC14_0922770</name>
</gene>
<reference evidence="3" key="1">
    <citation type="journal article" date="2015" name="Nature">
        <title>Complex archaea that bridge the gap between prokaryotes and eukaryotes.</title>
        <authorList>
            <person name="Spang A."/>
            <person name="Saw J.H."/>
            <person name="Jorgensen S.L."/>
            <person name="Zaremba-Niedzwiedzka K."/>
            <person name="Martijn J."/>
            <person name="Lind A.E."/>
            <person name="van Eijk R."/>
            <person name="Schleper C."/>
            <person name="Guy L."/>
            <person name="Ettema T.J."/>
        </authorList>
    </citation>
    <scope>NUCLEOTIDE SEQUENCE</scope>
</reference>